<evidence type="ECO:0000313" key="2">
    <source>
        <dbReference type="EMBL" id="MBM7646576.1"/>
    </source>
</evidence>
<feature type="transmembrane region" description="Helical" evidence="1">
    <location>
        <begin position="6"/>
        <end position="25"/>
    </location>
</feature>
<evidence type="ECO:0000256" key="1">
    <source>
        <dbReference type="SAM" id="Phobius"/>
    </source>
</evidence>
<proteinExistence type="predicted"/>
<gene>
    <name evidence="2" type="ORF">JOD45_002806</name>
</gene>
<keyword evidence="1" id="KW-0812">Transmembrane</keyword>
<organism evidence="2 3">
    <name type="scientific">Scopulibacillus daqui</name>
    <dbReference type="NCBI Taxonomy" id="1469162"/>
    <lineage>
        <taxon>Bacteria</taxon>
        <taxon>Bacillati</taxon>
        <taxon>Bacillota</taxon>
        <taxon>Bacilli</taxon>
        <taxon>Bacillales</taxon>
        <taxon>Sporolactobacillaceae</taxon>
        <taxon>Scopulibacillus</taxon>
    </lineage>
</organism>
<dbReference type="Proteomes" id="UP000808914">
    <property type="component" value="Unassembled WGS sequence"/>
</dbReference>
<keyword evidence="1" id="KW-1133">Transmembrane helix</keyword>
<sequence>MTANTVGSIFIGAILMLLGCLIWFKKMLFLIAGYREEKYKGDKRKLAKQAGAFVIIVGMMIAILPLFIYWFGNIAAIIFSILLVISVVALISIINGGQSEK</sequence>
<dbReference type="RefSeq" id="WP_205004459.1">
    <property type="nucleotide sequence ID" value="NZ_JAFBER010000023.1"/>
</dbReference>
<dbReference type="EMBL" id="JAFBER010000023">
    <property type="protein sequence ID" value="MBM7646576.1"/>
    <property type="molecule type" value="Genomic_DNA"/>
</dbReference>
<protein>
    <submittedName>
        <fullName evidence="2">Membrane protein</fullName>
    </submittedName>
</protein>
<dbReference type="Pfam" id="PF12650">
    <property type="entry name" value="DUF3784"/>
    <property type="match status" value="1"/>
</dbReference>
<evidence type="ECO:0000313" key="3">
    <source>
        <dbReference type="Proteomes" id="UP000808914"/>
    </source>
</evidence>
<feature type="transmembrane region" description="Helical" evidence="1">
    <location>
        <begin position="46"/>
        <end position="68"/>
    </location>
</feature>
<keyword evidence="3" id="KW-1185">Reference proteome</keyword>
<dbReference type="InterPro" id="IPR017259">
    <property type="entry name" value="UCP037672"/>
</dbReference>
<keyword evidence="1" id="KW-0472">Membrane</keyword>
<feature type="transmembrane region" description="Helical" evidence="1">
    <location>
        <begin position="74"/>
        <end position="94"/>
    </location>
</feature>
<name>A0ABS2Q2Q2_9BACL</name>
<reference evidence="2 3" key="1">
    <citation type="submission" date="2021-01" db="EMBL/GenBank/DDBJ databases">
        <title>Genomic Encyclopedia of Type Strains, Phase IV (KMG-IV): sequencing the most valuable type-strain genomes for metagenomic binning, comparative biology and taxonomic classification.</title>
        <authorList>
            <person name="Goeker M."/>
        </authorList>
    </citation>
    <scope>NUCLEOTIDE SEQUENCE [LARGE SCALE GENOMIC DNA]</scope>
    <source>
        <strain evidence="2 3">DSM 28236</strain>
    </source>
</reference>
<accession>A0ABS2Q2Q2</accession>
<comment type="caution">
    <text evidence="2">The sequence shown here is derived from an EMBL/GenBank/DDBJ whole genome shotgun (WGS) entry which is preliminary data.</text>
</comment>